<evidence type="ECO:0000256" key="4">
    <source>
        <dbReference type="PIRSR" id="PIRSR602081-1"/>
    </source>
</evidence>
<dbReference type="GO" id="GO:0003904">
    <property type="term" value="F:deoxyribodipyrimidine photo-lyase activity"/>
    <property type="evidence" value="ECO:0007669"/>
    <property type="project" value="TreeGrafter"/>
</dbReference>
<dbReference type="InterPro" id="IPR005101">
    <property type="entry name" value="Cryptochr/Photolyase_FAD-bd"/>
</dbReference>
<feature type="domain" description="Cryptochrome/DNA photolyase FAD-binding" evidence="6">
    <location>
        <begin position="2"/>
        <end position="96"/>
    </location>
</feature>
<dbReference type="InterPro" id="IPR036134">
    <property type="entry name" value="Crypto/Photolyase_FAD-like_sf"/>
</dbReference>
<dbReference type="InterPro" id="IPR002081">
    <property type="entry name" value="Cryptochrome/DNA_photolyase_1"/>
</dbReference>
<protein>
    <submittedName>
        <fullName evidence="7">CRYD protein</fullName>
    </submittedName>
</protein>
<dbReference type="GO" id="GO:0071949">
    <property type="term" value="F:FAD binding"/>
    <property type="evidence" value="ECO:0007669"/>
    <property type="project" value="TreeGrafter"/>
</dbReference>
<evidence type="ECO:0000256" key="3">
    <source>
        <dbReference type="ARBA" id="ARBA00022827"/>
    </source>
</evidence>
<dbReference type="PANTHER" id="PTHR11455">
    <property type="entry name" value="CRYPTOCHROME"/>
    <property type="match status" value="1"/>
</dbReference>
<dbReference type="GO" id="GO:0000719">
    <property type="term" value="P:photoreactive repair"/>
    <property type="evidence" value="ECO:0007669"/>
    <property type="project" value="TreeGrafter"/>
</dbReference>
<gene>
    <name evidence="7" type="primary">Crydash_1</name>
    <name evidence="7" type="ORF">MENNOV_R15755</name>
</gene>
<evidence type="ECO:0000256" key="1">
    <source>
        <dbReference type="ARBA" id="ARBA00005862"/>
    </source>
</evidence>
<dbReference type="SUPFAM" id="SSF48173">
    <property type="entry name" value="Cryptochrome/photolyase FAD-binding domain"/>
    <property type="match status" value="1"/>
</dbReference>
<feature type="non-terminal residue" evidence="7">
    <location>
        <position position="134"/>
    </location>
</feature>
<keyword evidence="3 4" id="KW-0274">FAD</keyword>
<name>A0AA97MEN3_9PASS</name>
<dbReference type="EMBL" id="VWPS01000084">
    <property type="protein sequence ID" value="NXE90519.1"/>
    <property type="molecule type" value="Genomic_DNA"/>
</dbReference>
<dbReference type="GO" id="GO:0003684">
    <property type="term" value="F:damaged DNA binding"/>
    <property type="evidence" value="ECO:0007669"/>
    <property type="project" value="TreeGrafter"/>
</dbReference>
<accession>A0AA97MEN3</accession>
<dbReference type="Gene3D" id="1.10.579.10">
    <property type="entry name" value="DNA Cyclobutane Dipyrimidine Photolyase, subunit A, domain 3"/>
    <property type="match status" value="1"/>
</dbReference>
<evidence type="ECO:0000313" key="7">
    <source>
        <dbReference type="EMBL" id="NXE90519.1"/>
    </source>
</evidence>
<evidence type="ECO:0000256" key="5">
    <source>
        <dbReference type="SAM" id="MobiDB-lite"/>
    </source>
</evidence>
<sequence length="134" mass="15108">QVDYDVCSNYGNWLYCTGIGNDPRDNRKFNMIKQGLDYDGNGDYVRLWVPELQGIKGADVHTPWALSSAALSQVGVTLGETYPRPVVTAPEWSRHTNQRPGQIPLPRGRRGLAQVPVQNKDRGIDFYFSRKKDA</sequence>
<evidence type="ECO:0000259" key="6">
    <source>
        <dbReference type="Pfam" id="PF03441"/>
    </source>
</evidence>
<dbReference type="Proteomes" id="UP000521578">
    <property type="component" value="Unassembled WGS sequence"/>
</dbReference>
<comment type="similarity">
    <text evidence="1">Belongs to the DNA photolyase class-1 family.</text>
</comment>
<reference evidence="7" key="1">
    <citation type="submission" date="2022-12" db="EMBL/GenBank/DDBJ databases">
        <title>Bird 10,000 Genomes (B10K) Project - Family phase.</title>
        <authorList>
            <person name="Zhang G."/>
        </authorList>
    </citation>
    <scope>NUCLEOTIDE SEQUENCE</scope>
    <source>
        <strain evidence="7">B10K-CU-030-46</strain>
        <tissue evidence="7">Muscle</tissue>
    </source>
</reference>
<comment type="caution">
    <text evidence="7">The sequence shown here is derived from an EMBL/GenBank/DDBJ whole genome shotgun (WGS) entry which is preliminary data.</text>
</comment>
<evidence type="ECO:0000313" key="8">
    <source>
        <dbReference type="Proteomes" id="UP000521578"/>
    </source>
</evidence>
<dbReference type="PANTHER" id="PTHR11455:SF22">
    <property type="entry name" value="CRYPTOCHROME DASH"/>
    <property type="match status" value="1"/>
</dbReference>
<dbReference type="Pfam" id="PF03441">
    <property type="entry name" value="FAD_binding_7"/>
    <property type="match status" value="1"/>
</dbReference>
<evidence type="ECO:0000256" key="2">
    <source>
        <dbReference type="ARBA" id="ARBA00022630"/>
    </source>
</evidence>
<feature type="region of interest" description="Disordered" evidence="5">
    <location>
        <begin position="92"/>
        <end position="111"/>
    </location>
</feature>
<dbReference type="AlphaFoldDB" id="A0AA97MEN3"/>
<feature type="non-terminal residue" evidence="7">
    <location>
        <position position="1"/>
    </location>
</feature>
<keyword evidence="8" id="KW-1185">Reference proteome</keyword>
<proteinExistence type="inferred from homology"/>
<feature type="binding site" evidence="4">
    <location>
        <begin position="3"/>
        <end position="5"/>
    </location>
    <ligand>
        <name>FAD</name>
        <dbReference type="ChEBI" id="CHEBI:57692"/>
    </ligand>
</feature>
<comment type="cofactor">
    <cofactor evidence="4">
        <name>FAD</name>
        <dbReference type="ChEBI" id="CHEBI:57692"/>
    </cofactor>
    <text evidence="4">Binds 1 FAD per subunit.</text>
</comment>
<organism evidence="7">
    <name type="scientific">Menura novaehollandiae</name>
    <name type="common">superb lyrebird</name>
    <dbReference type="NCBI Taxonomy" id="47692"/>
    <lineage>
        <taxon>Eukaryota</taxon>
        <taxon>Metazoa</taxon>
        <taxon>Chordata</taxon>
        <taxon>Craniata</taxon>
        <taxon>Vertebrata</taxon>
        <taxon>Euteleostomi</taxon>
        <taxon>Archelosauria</taxon>
        <taxon>Archosauria</taxon>
        <taxon>Dinosauria</taxon>
        <taxon>Saurischia</taxon>
        <taxon>Theropoda</taxon>
        <taxon>Coelurosauria</taxon>
        <taxon>Aves</taxon>
        <taxon>Neognathae</taxon>
        <taxon>Neoaves</taxon>
        <taxon>Telluraves</taxon>
        <taxon>Australaves</taxon>
        <taxon>Passeriformes</taxon>
        <taxon>Menuridae</taxon>
        <taxon>Menura</taxon>
    </lineage>
</organism>
<keyword evidence="2 4" id="KW-0285">Flavoprotein</keyword>